<reference evidence="8" key="1">
    <citation type="submission" date="2014-07" db="EMBL/GenBank/DDBJ databases">
        <authorList>
            <person name="Hornung V.Bastian."/>
        </authorList>
    </citation>
    <scope>NUCLEOTIDE SEQUENCE</scope>
    <source>
        <strain evidence="8">PCE-S</strain>
    </source>
</reference>
<dbReference type="Pfam" id="PF05681">
    <property type="entry name" value="Fumerase"/>
    <property type="match status" value="1"/>
</dbReference>
<accession>A0A098B663</accession>
<comment type="similarity">
    <text evidence="1">Belongs to the class-I fumarase family.</text>
</comment>
<dbReference type="GO" id="GO:0016829">
    <property type="term" value="F:lyase activity"/>
    <property type="evidence" value="ECO:0007669"/>
    <property type="project" value="UniProtKB-KW"/>
</dbReference>
<dbReference type="PANTHER" id="PTHR30389:SF17">
    <property type="entry name" value="L(+)-TARTRATE DEHYDRATASE SUBUNIT ALPHA-RELATED"/>
    <property type="match status" value="1"/>
</dbReference>
<evidence type="ECO:0000259" key="7">
    <source>
        <dbReference type="Pfam" id="PF05681"/>
    </source>
</evidence>
<dbReference type="EMBL" id="LOCK01000017">
    <property type="protein sequence ID" value="KTE92225.1"/>
    <property type="molecule type" value="Genomic_DNA"/>
</dbReference>
<dbReference type="InterPro" id="IPR051208">
    <property type="entry name" value="Class-I_Fumarase/Tartrate_DH"/>
</dbReference>
<keyword evidence="4" id="KW-0408">Iron</keyword>
<dbReference type="InterPro" id="IPR004646">
    <property type="entry name" value="Fe-S_hydro-lyase_TtdA-typ_cat"/>
</dbReference>
<dbReference type="NCBIfam" id="TIGR00722">
    <property type="entry name" value="ttdA_fumA_fumB"/>
    <property type="match status" value="1"/>
</dbReference>
<dbReference type="NCBIfam" id="NF004885">
    <property type="entry name" value="PRK06246.1"/>
    <property type="match status" value="1"/>
</dbReference>
<evidence type="ECO:0000256" key="2">
    <source>
        <dbReference type="ARBA" id="ARBA00022485"/>
    </source>
</evidence>
<evidence type="ECO:0000256" key="3">
    <source>
        <dbReference type="ARBA" id="ARBA00022723"/>
    </source>
</evidence>
<evidence type="ECO:0000313" key="10">
    <source>
        <dbReference type="Proteomes" id="UP000054623"/>
    </source>
</evidence>
<evidence type="ECO:0000256" key="4">
    <source>
        <dbReference type="ARBA" id="ARBA00023004"/>
    </source>
</evidence>
<dbReference type="EMBL" id="LK996017">
    <property type="protein sequence ID" value="CDX03366.1"/>
    <property type="molecule type" value="Genomic_DNA"/>
</dbReference>
<dbReference type="OrthoDB" id="9798978at2"/>
<dbReference type="Proteomes" id="UP000054623">
    <property type="component" value="Unassembled WGS sequence"/>
</dbReference>
<sequence>MPKVIHVDQIVEAVEELCIGANYDLGDDMMLKFREALQTEESPLGCEVFERLIENATIAHEERVPMCQDTGMTVIFVELGQEVMITGGALKDALNEGVRRGYEKGYLRKSMVKDPFDRVNTGDNTPAIIHYDIVPGDQLKITVAPKGAGSENMGALKMCKPSEGLEGAIQFVVDTVEKAGGNPCPPIIVGVGVGGSMEKATYLAKKSLLRQVGEPNAEKRLADIEQEILKRVNKLGIGPQGFGGTNTALGVHLEVYPTHIASLPVAVNIQCHAARHQEVVLKGRQEGEE</sequence>
<dbReference type="AlphaFoldDB" id="A0A098B663"/>
<dbReference type="RefSeq" id="WP_005816933.1">
    <property type="nucleotide sequence ID" value="NZ_CABKQQ010000060.1"/>
</dbReference>
<keyword evidence="6" id="KW-0456">Lyase</keyword>
<dbReference type="PATRIC" id="fig|49338.4.peg.3739"/>
<dbReference type="PANTHER" id="PTHR30389">
    <property type="entry name" value="FUMARATE HYDRATASE-RELATED"/>
    <property type="match status" value="1"/>
</dbReference>
<protein>
    <submittedName>
        <fullName evidence="9">Fumarate hydratase</fullName>
    </submittedName>
    <submittedName>
        <fullName evidence="8">L(+)-tartrate dehydratase subunit alpha</fullName>
    </submittedName>
</protein>
<dbReference type="GO" id="GO:0046872">
    <property type="term" value="F:metal ion binding"/>
    <property type="evidence" value="ECO:0007669"/>
    <property type="project" value="UniProtKB-KW"/>
</dbReference>
<evidence type="ECO:0000313" key="9">
    <source>
        <dbReference type="EMBL" id="KTE92225.1"/>
    </source>
</evidence>
<keyword evidence="3" id="KW-0479">Metal-binding</keyword>
<organism evidence="8">
    <name type="scientific">Desulfitobacterium hafniense</name>
    <name type="common">Desulfitobacterium frappieri</name>
    <dbReference type="NCBI Taxonomy" id="49338"/>
    <lineage>
        <taxon>Bacteria</taxon>
        <taxon>Bacillati</taxon>
        <taxon>Bacillota</taxon>
        <taxon>Clostridia</taxon>
        <taxon>Eubacteriales</taxon>
        <taxon>Desulfitobacteriaceae</taxon>
        <taxon>Desulfitobacterium</taxon>
    </lineage>
</organism>
<keyword evidence="2" id="KW-0004">4Fe-4S</keyword>
<gene>
    <name evidence="9" type="ORF">AT727_04645</name>
    <name evidence="8" type="ORF">DPCES_3480</name>
</gene>
<keyword evidence="5" id="KW-0411">Iron-sulfur</keyword>
<dbReference type="OMA" id="YPCHIAS"/>
<name>A0A098B663_DESHA</name>
<dbReference type="GO" id="GO:0051539">
    <property type="term" value="F:4 iron, 4 sulfur cluster binding"/>
    <property type="evidence" value="ECO:0007669"/>
    <property type="project" value="UniProtKB-KW"/>
</dbReference>
<proteinExistence type="inferred from homology"/>
<reference evidence="9 10" key="2">
    <citation type="submission" date="2015-12" db="EMBL/GenBank/DDBJ databases">
        <title>Draft Genome Sequence of Desulfitobacterium hafniense Strain DH, a Sulfate-reducing Bacterium Isolated from Paddy Soils.</title>
        <authorList>
            <person name="Bao P."/>
            <person name="Zhang X."/>
            <person name="Li G."/>
        </authorList>
    </citation>
    <scope>NUCLEOTIDE SEQUENCE [LARGE SCALE GENOMIC DNA]</scope>
    <source>
        <strain evidence="9 10">DH</strain>
    </source>
</reference>
<evidence type="ECO:0000256" key="1">
    <source>
        <dbReference type="ARBA" id="ARBA00008876"/>
    </source>
</evidence>
<feature type="domain" description="Fe-S hydro-lyase tartrate dehydratase alpha-type catalytic" evidence="7">
    <location>
        <begin position="12"/>
        <end position="279"/>
    </location>
</feature>
<evidence type="ECO:0000256" key="5">
    <source>
        <dbReference type="ARBA" id="ARBA00023014"/>
    </source>
</evidence>
<evidence type="ECO:0000313" key="8">
    <source>
        <dbReference type="EMBL" id="CDX03366.1"/>
    </source>
</evidence>
<evidence type="ECO:0000256" key="6">
    <source>
        <dbReference type="ARBA" id="ARBA00023239"/>
    </source>
</evidence>